<organism evidence="4">
    <name type="scientific">Enterobius vermicularis</name>
    <name type="common">Human pinworm</name>
    <dbReference type="NCBI Taxonomy" id="51028"/>
    <lineage>
        <taxon>Eukaryota</taxon>
        <taxon>Metazoa</taxon>
        <taxon>Ecdysozoa</taxon>
        <taxon>Nematoda</taxon>
        <taxon>Chromadorea</taxon>
        <taxon>Rhabditida</taxon>
        <taxon>Spirurina</taxon>
        <taxon>Oxyuridomorpha</taxon>
        <taxon>Oxyuroidea</taxon>
        <taxon>Oxyuridae</taxon>
        <taxon>Enterobius</taxon>
    </lineage>
</organism>
<dbReference type="AlphaFoldDB" id="A0A0N4VN22"/>
<evidence type="ECO:0000313" key="4">
    <source>
        <dbReference type="WBParaSite" id="EVEC_0001236801-mRNA-1"/>
    </source>
</evidence>
<dbReference type="WBParaSite" id="EVEC_0001236801-mRNA-1">
    <property type="protein sequence ID" value="EVEC_0001236801-mRNA-1"/>
    <property type="gene ID" value="EVEC_0001236801"/>
</dbReference>
<dbReference type="Proteomes" id="UP000274131">
    <property type="component" value="Unassembled WGS sequence"/>
</dbReference>
<accession>A0A0N4VN22</accession>
<evidence type="ECO:0000256" key="1">
    <source>
        <dbReference type="SAM" id="MobiDB-lite"/>
    </source>
</evidence>
<reference evidence="4" key="1">
    <citation type="submission" date="2017-02" db="UniProtKB">
        <authorList>
            <consortium name="WormBaseParasite"/>
        </authorList>
    </citation>
    <scope>IDENTIFICATION</scope>
</reference>
<dbReference type="EMBL" id="UXUI01012317">
    <property type="protein sequence ID" value="VDD96817.1"/>
    <property type="molecule type" value="Genomic_DNA"/>
</dbReference>
<keyword evidence="3" id="KW-1185">Reference proteome</keyword>
<sequence length="110" mass="12356">MSYKLEAHKSTEKKLNNENGRVEERRIQPTKLSSKIYCGSVKRAEGPTTQKPEVLYLAELQAFASRLAGSSAENAALDLINLMKNKETLEQGGSGEIITEVDDRKYDTHW</sequence>
<evidence type="ECO:0000313" key="2">
    <source>
        <dbReference type="EMBL" id="VDD96817.1"/>
    </source>
</evidence>
<evidence type="ECO:0000313" key="3">
    <source>
        <dbReference type="Proteomes" id="UP000274131"/>
    </source>
</evidence>
<reference evidence="2 3" key="2">
    <citation type="submission" date="2018-10" db="EMBL/GenBank/DDBJ databases">
        <authorList>
            <consortium name="Pathogen Informatics"/>
        </authorList>
    </citation>
    <scope>NUCLEOTIDE SEQUENCE [LARGE SCALE GENOMIC DNA]</scope>
</reference>
<name>A0A0N4VN22_ENTVE</name>
<gene>
    <name evidence="2" type="ORF">EVEC_LOCUS11568</name>
</gene>
<proteinExistence type="predicted"/>
<feature type="region of interest" description="Disordered" evidence="1">
    <location>
        <begin position="1"/>
        <end position="26"/>
    </location>
</feature>
<protein>
    <submittedName>
        <fullName evidence="4">Ovule protein</fullName>
    </submittedName>
</protein>